<protein>
    <recommendedName>
        <fullName evidence="2">UBA domain-containing protein</fullName>
    </recommendedName>
</protein>
<dbReference type="InterPro" id="IPR036339">
    <property type="entry name" value="PUB-like_dom_sf"/>
</dbReference>
<sequence>MPNIFLSLSLLNRLDLRQYAGCAFPRFFADFLSDLRFLLYDMSSVSEMAVPEVDKKLLEELKAVGFPLARATRSLYYSGNSSLEDAVNWIIDHENDPDIDQMPLVPVDIDLDAPKPFDIPQQVKLKAEELRNGARQLWKDKEKELERERGKERIRAGKELQEAKRIAEENARKRMVALRQAEKVQERRAREKIRQKLQADKAERRSKLGIGSTVSSSTPPTPQTTHERTISANVTSPKKAELLSNCLRSMRRTHKDDDARVKRAFQTLTIYVRNVVKNLDVEKFRKIRLTNPVFQERVGCLTGGIRFLELCGFERTNGGQFLYLPREKVDLRILNSAMSALNFAITNPYFGLLSVEQA</sequence>
<feature type="region of interest" description="Disordered" evidence="1">
    <location>
        <begin position="194"/>
        <end position="231"/>
    </location>
</feature>
<gene>
    <name evidence="3" type="ORF">Cgig2_012065</name>
</gene>
<dbReference type="InterPro" id="IPR018997">
    <property type="entry name" value="PUB_domain"/>
</dbReference>
<feature type="domain" description="UBA" evidence="2">
    <location>
        <begin position="52"/>
        <end position="93"/>
    </location>
</feature>
<dbReference type="EMBL" id="JAKOGI010000034">
    <property type="protein sequence ID" value="KAJ8447930.1"/>
    <property type="molecule type" value="Genomic_DNA"/>
</dbReference>
<dbReference type="SUPFAM" id="SSF46934">
    <property type="entry name" value="UBA-like"/>
    <property type="match status" value="1"/>
</dbReference>
<feature type="compositionally biased region" description="Basic and acidic residues" evidence="1">
    <location>
        <begin position="194"/>
        <end position="206"/>
    </location>
</feature>
<dbReference type="Proteomes" id="UP001153076">
    <property type="component" value="Unassembled WGS sequence"/>
</dbReference>
<dbReference type="PANTHER" id="PTHR46713:SF7">
    <property type="entry name" value="UBX DOMAIN-CONTAINING PROTEIN 1-LIKE"/>
    <property type="match status" value="1"/>
</dbReference>
<dbReference type="SMART" id="SM00580">
    <property type="entry name" value="PUG"/>
    <property type="match status" value="1"/>
</dbReference>
<dbReference type="InterPro" id="IPR015940">
    <property type="entry name" value="UBA"/>
</dbReference>
<dbReference type="Pfam" id="PF22562">
    <property type="entry name" value="UBA_7"/>
    <property type="match status" value="1"/>
</dbReference>
<keyword evidence="4" id="KW-1185">Reference proteome</keyword>
<proteinExistence type="predicted"/>
<dbReference type="InterPro" id="IPR009060">
    <property type="entry name" value="UBA-like_sf"/>
</dbReference>
<evidence type="ECO:0000256" key="1">
    <source>
        <dbReference type="SAM" id="MobiDB-lite"/>
    </source>
</evidence>
<dbReference type="Gene3D" id="1.20.58.2190">
    <property type="match status" value="1"/>
</dbReference>
<dbReference type="Gene3D" id="1.10.8.10">
    <property type="entry name" value="DNA helicase RuvA subunit, C-terminal domain"/>
    <property type="match status" value="1"/>
</dbReference>
<dbReference type="SUPFAM" id="SSF143503">
    <property type="entry name" value="PUG domain-like"/>
    <property type="match status" value="1"/>
</dbReference>
<dbReference type="Pfam" id="PF09409">
    <property type="entry name" value="PUB"/>
    <property type="match status" value="1"/>
</dbReference>
<evidence type="ECO:0000259" key="2">
    <source>
        <dbReference type="PROSITE" id="PS50030"/>
    </source>
</evidence>
<reference evidence="3" key="1">
    <citation type="submission" date="2022-04" db="EMBL/GenBank/DDBJ databases">
        <title>Carnegiea gigantea Genome sequencing and assembly v2.</title>
        <authorList>
            <person name="Copetti D."/>
            <person name="Sanderson M.J."/>
            <person name="Burquez A."/>
            <person name="Wojciechowski M.F."/>
        </authorList>
    </citation>
    <scope>NUCLEOTIDE SEQUENCE</scope>
    <source>
        <strain evidence="3">SGP5-SGP5p</strain>
        <tissue evidence="3">Aerial part</tissue>
    </source>
</reference>
<dbReference type="OrthoDB" id="336240at2759"/>
<organism evidence="3 4">
    <name type="scientific">Carnegiea gigantea</name>
    <dbReference type="NCBI Taxonomy" id="171969"/>
    <lineage>
        <taxon>Eukaryota</taxon>
        <taxon>Viridiplantae</taxon>
        <taxon>Streptophyta</taxon>
        <taxon>Embryophyta</taxon>
        <taxon>Tracheophyta</taxon>
        <taxon>Spermatophyta</taxon>
        <taxon>Magnoliopsida</taxon>
        <taxon>eudicotyledons</taxon>
        <taxon>Gunneridae</taxon>
        <taxon>Pentapetalae</taxon>
        <taxon>Caryophyllales</taxon>
        <taxon>Cactineae</taxon>
        <taxon>Cactaceae</taxon>
        <taxon>Cactoideae</taxon>
        <taxon>Echinocereeae</taxon>
        <taxon>Carnegiea</taxon>
    </lineage>
</organism>
<dbReference type="AlphaFoldDB" id="A0A9Q1QPT9"/>
<comment type="caution">
    <text evidence="3">The sequence shown here is derived from an EMBL/GenBank/DDBJ whole genome shotgun (WGS) entry which is preliminary data.</text>
</comment>
<evidence type="ECO:0000313" key="3">
    <source>
        <dbReference type="EMBL" id="KAJ8447930.1"/>
    </source>
</evidence>
<name>A0A9Q1QPT9_9CARY</name>
<dbReference type="PANTHER" id="PTHR46713">
    <property type="entry name" value="F13M7.16 PROTEIN"/>
    <property type="match status" value="1"/>
</dbReference>
<dbReference type="CDD" id="cd14290">
    <property type="entry name" value="UBA_PUB_plant"/>
    <property type="match status" value="1"/>
</dbReference>
<evidence type="ECO:0000313" key="4">
    <source>
        <dbReference type="Proteomes" id="UP001153076"/>
    </source>
</evidence>
<accession>A0A9Q1QPT9</accession>
<dbReference type="PROSITE" id="PS50030">
    <property type="entry name" value="UBA"/>
    <property type="match status" value="1"/>
</dbReference>